<keyword evidence="1" id="KW-1133">Transmembrane helix</keyword>
<keyword evidence="3" id="KW-1185">Reference proteome</keyword>
<dbReference type="EMBL" id="JACCHJ010000001">
    <property type="protein sequence ID" value="NYK10747.1"/>
    <property type="molecule type" value="Genomic_DNA"/>
</dbReference>
<keyword evidence="1" id="KW-0812">Transmembrane</keyword>
<proteinExistence type="predicted"/>
<comment type="caution">
    <text evidence="2">The sequence shown here is derived from an EMBL/GenBank/DDBJ whole genome shotgun (WGS) entry which is preliminary data.</text>
</comment>
<dbReference type="InterPro" id="IPR012902">
    <property type="entry name" value="N_methyl_site"/>
</dbReference>
<name>A0A853DR80_9MICO</name>
<evidence type="ECO:0000313" key="3">
    <source>
        <dbReference type="Proteomes" id="UP000521075"/>
    </source>
</evidence>
<evidence type="ECO:0000313" key="2">
    <source>
        <dbReference type="EMBL" id="NYK10747.1"/>
    </source>
</evidence>
<reference evidence="2 3" key="1">
    <citation type="submission" date="2020-07" db="EMBL/GenBank/DDBJ databases">
        <title>Sequencing the genomes of 1000 actinobacteria strains.</title>
        <authorList>
            <person name="Klenk H.-P."/>
        </authorList>
    </citation>
    <scope>NUCLEOTIDE SEQUENCE [LARGE SCALE GENOMIC DNA]</scope>
    <source>
        <strain evidence="2 3">DSM 15166</strain>
    </source>
</reference>
<gene>
    <name evidence="2" type="ORF">HNR14_002628</name>
</gene>
<dbReference type="RefSeq" id="WP_179701425.1">
    <property type="nucleotide sequence ID" value="NZ_BAAAHA010000014.1"/>
</dbReference>
<organism evidence="2 3">
    <name type="scientific">Leifsonia naganoensis</name>
    <dbReference type="NCBI Taxonomy" id="150025"/>
    <lineage>
        <taxon>Bacteria</taxon>
        <taxon>Bacillati</taxon>
        <taxon>Actinomycetota</taxon>
        <taxon>Actinomycetes</taxon>
        <taxon>Micrococcales</taxon>
        <taxon>Microbacteriaceae</taxon>
        <taxon>Leifsonia</taxon>
    </lineage>
</organism>
<feature type="transmembrane region" description="Helical" evidence="1">
    <location>
        <begin position="20"/>
        <end position="41"/>
    </location>
</feature>
<evidence type="ECO:0000256" key="1">
    <source>
        <dbReference type="SAM" id="Phobius"/>
    </source>
</evidence>
<dbReference type="PROSITE" id="PS00409">
    <property type="entry name" value="PROKAR_NTER_METHYL"/>
    <property type="match status" value="1"/>
</dbReference>
<dbReference type="AlphaFoldDB" id="A0A853DR80"/>
<protein>
    <submittedName>
        <fullName evidence="2">Type II secretory pathway pseudopilin PulG</fullName>
    </submittedName>
</protein>
<dbReference type="Proteomes" id="UP000521075">
    <property type="component" value="Unassembled WGS sequence"/>
</dbReference>
<sequence>MNRPAPFSRLRSDESGISLIEWIVAMFVFGIVITLIANLYVSTTRAMDNAQNTNQNTRSAANAMNESARMLRAGTDNPVQATGFGTPPPNDPAFVYARNESVLFYAFVNLTGTAQQPIQVRLRVDQTSRQLVEDIWPATNIGNGYWSFPAETTTPQRTRILADAIAPRTGTVPWTFTYLDATNTAIATSAGATGGVANVKTTLATIAAVQVTLTVLTKTGVTAHSVTLQNTVGLPNLGQNRTIS</sequence>
<dbReference type="Pfam" id="PF07963">
    <property type="entry name" value="N_methyl"/>
    <property type="match status" value="1"/>
</dbReference>
<accession>A0A853DR80</accession>
<keyword evidence="1" id="KW-0472">Membrane</keyword>